<comment type="caution">
    <text evidence="1">The sequence shown here is derived from an EMBL/GenBank/DDBJ whole genome shotgun (WGS) entry which is preliminary data.</text>
</comment>
<reference evidence="2" key="1">
    <citation type="submission" date="2022-10" db="EMBL/GenBank/DDBJ databases">
        <title>Genome assembly of Pristionchus species.</title>
        <authorList>
            <person name="Yoshida K."/>
            <person name="Sommer R.J."/>
        </authorList>
    </citation>
    <scope>NUCLEOTIDE SEQUENCE [LARGE SCALE GENOMIC DNA]</scope>
    <source>
        <strain evidence="2">RS5460</strain>
    </source>
</reference>
<dbReference type="EMBL" id="BTRK01000004">
    <property type="protein sequence ID" value="GMR50517.1"/>
    <property type="molecule type" value="Genomic_DNA"/>
</dbReference>
<evidence type="ECO:0000313" key="2">
    <source>
        <dbReference type="Proteomes" id="UP001328107"/>
    </source>
</evidence>
<accession>A0AAN5I3B9</accession>
<proteinExistence type="predicted"/>
<keyword evidence="2" id="KW-1185">Reference proteome</keyword>
<name>A0AAN5I3B9_9BILA</name>
<gene>
    <name evidence="1" type="ORF">PMAYCL1PPCAC_20712</name>
</gene>
<protein>
    <submittedName>
        <fullName evidence="1">Uncharacterized protein</fullName>
    </submittedName>
</protein>
<feature type="non-terminal residue" evidence="1">
    <location>
        <position position="1"/>
    </location>
</feature>
<dbReference type="Proteomes" id="UP001328107">
    <property type="component" value="Unassembled WGS sequence"/>
</dbReference>
<dbReference type="AlphaFoldDB" id="A0AAN5I3B9"/>
<organism evidence="1 2">
    <name type="scientific">Pristionchus mayeri</name>
    <dbReference type="NCBI Taxonomy" id="1317129"/>
    <lineage>
        <taxon>Eukaryota</taxon>
        <taxon>Metazoa</taxon>
        <taxon>Ecdysozoa</taxon>
        <taxon>Nematoda</taxon>
        <taxon>Chromadorea</taxon>
        <taxon>Rhabditida</taxon>
        <taxon>Rhabditina</taxon>
        <taxon>Diplogasteromorpha</taxon>
        <taxon>Diplogasteroidea</taxon>
        <taxon>Neodiplogasteridae</taxon>
        <taxon>Pristionchus</taxon>
    </lineage>
</organism>
<evidence type="ECO:0000313" key="1">
    <source>
        <dbReference type="EMBL" id="GMR50517.1"/>
    </source>
</evidence>
<sequence>KIDGLDRVKLLTQLVSFDSLDRAIPSTSRKEALSSLKSSSFNARAQELKILIAYDILHSFKKHRLESADKRALQLLLQNSIKKVALILTRPVCQGTVARAHKVPINLKMVTFLHYFCV</sequence>